<feature type="transmembrane region" description="Helical" evidence="2">
    <location>
        <begin position="20"/>
        <end position="41"/>
    </location>
</feature>
<feature type="region of interest" description="Disordered" evidence="1">
    <location>
        <begin position="132"/>
        <end position="160"/>
    </location>
</feature>
<sequence>MVASASSSWHRQMSDVADFFLAGMAVLMITFLLLCHLFPVLPGDDSLSRTAQRGLLRALGAQDDESDTQSDGDADGATGETIDGCTIRTALVFLTVGSFVAFWVIRWLICSWRKSRTGETFARAPLPSDVSMSSLPVTEKEPSRDVVARSNSAQTDVFSA</sequence>
<evidence type="ECO:0000313" key="4">
    <source>
        <dbReference type="Proteomes" id="UP000041254"/>
    </source>
</evidence>
<feature type="region of interest" description="Disordered" evidence="1">
    <location>
        <begin position="60"/>
        <end position="79"/>
    </location>
</feature>
<keyword evidence="2" id="KW-0812">Transmembrane</keyword>
<evidence type="ECO:0000256" key="2">
    <source>
        <dbReference type="SAM" id="Phobius"/>
    </source>
</evidence>
<organism evidence="3 4">
    <name type="scientific">Vitrella brassicaformis (strain CCMP3155)</name>
    <dbReference type="NCBI Taxonomy" id="1169540"/>
    <lineage>
        <taxon>Eukaryota</taxon>
        <taxon>Sar</taxon>
        <taxon>Alveolata</taxon>
        <taxon>Colpodellida</taxon>
        <taxon>Vitrellaceae</taxon>
        <taxon>Vitrella</taxon>
    </lineage>
</organism>
<feature type="transmembrane region" description="Helical" evidence="2">
    <location>
        <begin position="90"/>
        <end position="109"/>
    </location>
</feature>
<dbReference type="AlphaFoldDB" id="A0A0G4ERL9"/>
<accession>A0A0G4ERL9</accession>
<name>A0A0G4ERL9_VITBC</name>
<feature type="compositionally biased region" description="Acidic residues" evidence="1">
    <location>
        <begin position="62"/>
        <end position="74"/>
    </location>
</feature>
<dbReference type="EMBL" id="CDMY01000296">
    <property type="protein sequence ID" value="CEM00679.1"/>
    <property type="molecule type" value="Genomic_DNA"/>
</dbReference>
<keyword evidence="2" id="KW-1133">Transmembrane helix</keyword>
<evidence type="ECO:0008006" key="5">
    <source>
        <dbReference type="Google" id="ProtNLM"/>
    </source>
</evidence>
<reference evidence="3 4" key="1">
    <citation type="submission" date="2014-11" db="EMBL/GenBank/DDBJ databases">
        <authorList>
            <person name="Zhu J."/>
            <person name="Qi W."/>
            <person name="Song R."/>
        </authorList>
    </citation>
    <scope>NUCLEOTIDE SEQUENCE [LARGE SCALE GENOMIC DNA]</scope>
</reference>
<dbReference type="InParanoid" id="A0A0G4ERL9"/>
<keyword evidence="4" id="KW-1185">Reference proteome</keyword>
<gene>
    <name evidence="3" type="ORF">Vbra_2424</name>
</gene>
<feature type="compositionally biased region" description="Basic and acidic residues" evidence="1">
    <location>
        <begin position="138"/>
        <end position="147"/>
    </location>
</feature>
<dbReference type="Proteomes" id="UP000041254">
    <property type="component" value="Unassembled WGS sequence"/>
</dbReference>
<evidence type="ECO:0000313" key="3">
    <source>
        <dbReference type="EMBL" id="CEM00679.1"/>
    </source>
</evidence>
<dbReference type="VEuPathDB" id="CryptoDB:Vbra_2424"/>
<keyword evidence="2" id="KW-0472">Membrane</keyword>
<evidence type="ECO:0000256" key="1">
    <source>
        <dbReference type="SAM" id="MobiDB-lite"/>
    </source>
</evidence>
<feature type="compositionally biased region" description="Polar residues" evidence="1">
    <location>
        <begin position="149"/>
        <end position="160"/>
    </location>
</feature>
<protein>
    <recommendedName>
        <fullName evidence="5">Transmembrane protein</fullName>
    </recommendedName>
</protein>
<proteinExistence type="predicted"/>